<feature type="binding site" evidence="3">
    <location>
        <begin position="105"/>
        <end position="112"/>
    </location>
    <ligand>
        <name>ATP</name>
        <dbReference type="ChEBI" id="CHEBI:30616"/>
    </ligand>
</feature>
<evidence type="ECO:0000256" key="2">
    <source>
        <dbReference type="ARBA" id="ARBA00022840"/>
    </source>
</evidence>
<feature type="region of interest" description="Disordered" evidence="5">
    <location>
        <begin position="574"/>
        <end position="651"/>
    </location>
</feature>
<dbReference type="PROSITE" id="PS50067">
    <property type="entry name" value="KINESIN_MOTOR_2"/>
    <property type="match status" value="1"/>
</dbReference>
<dbReference type="GO" id="GO:0005875">
    <property type="term" value="C:microtubule associated complex"/>
    <property type="evidence" value="ECO:0007669"/>
    <property type="project" value="TreeGrafter"/>
</dbReference>
<evidence type="ECO:0000256" key="4">
    <source>
        <dbReference type="RuleBase" id="RU000394"/>
    </source>
</evidence>
<dbReference type="PANTHER" id="PTHR47969">
    <property type="entry name" value="CHROMOSOME-ASSOCIATED KINESIN KIF4A-RELATED"/>
    <property type="match status" value="1"/>
</dbReference>
<dbReference type="Gene3D" id="3.40.850.10">
    <property type="entry name" value="Kinesin motor domain"/>
    <property type="match status" value="1"/>
</dbReference>
<dbReference type="PROSITE" id="PS00411">
    <property type="entry name" value="KINESIN_MOTOR_1"/>
    <property type="match status" value="1"/>
</dbReference>
<accession>A0A8J2X1N2</accession>
<name>A0A8J2X1N2_9STRA</name>
<keyword evidence="4" id="KW-0493">Microtubule</keyword>
<feature type="region of interest" description="Disordered" evidence="5">
    <location>
        <begin position="410"/>
        <end position="557"/>
    </location>
</feature>
<dbReference type="InterPro" id="IPR027640">
    <property type="entry name" value="Kinesin-like_fam"/>
</dbReference>
<keyword evidence="8" id="KW-1185">Reference proteome</keyword>
<dbReference type="Proteomes" id="UP000789595">
    <property type="component" value="Unassembled WGS sequence"/>
</dbReference>
<dbReference type="SMART" id="SM00129">
    <property type="entry name" value="KISc"/>
    <property type="match status" value="1"/>
</dbReference>
<feature type="compositionally biased region" description="Basic and acidic residues" evidence="5">
    <location>
        <begin position="546"/>
        <end position="557"/>
    </location>
</feature>
<dbReference type="InterPro" id="IPR036961">
    <property type="entry name" value="Kinesin_motor_dom_sf"/>
</dbReference>
<dbReference type="GO" id="GO:0007052">
    <property type="term" value="P:mitotic spindle organization"/>
    <property type="evidence" value="ECO:0007669"/>
    <property type="project" value="TreeGrafter"/>
</dbReference>
<feature type="compositionally biased region" description="Basic residues" evidence="5">
    <location>
        <begin position="1"/>
        <end position="10"/>
    </location>
</feature>
<evidence type="ECO:0000259" key="6">
    <source>
        <dbReference type="PROSITE" id="PS50067"/>
    </source>
</evidence>
<gene>
    <name evidence="7" type="ORF">PECAL_4P23590</name>
</gene>
<dbReference type="EMBL" id="CAKKNE010000004">
    <property type="protein sequence ID" value="CAH0375040.1"/>
    <property type="molecule type" value="Genomic_DNA"/>
</dbReference>
<feature type="compositionally biased region" description="Basic residues" evidence="5">
    <location>
        <begin position="471"/>
        <end position="483"/>
    </location>
</feature>
<feature type="region of interest" description="Disordered" evidence="5">
    <location>
        <begin position="1"/>
        <end position="21"/>
    </location>
</feature>
<sequence length="666" mass="73118">MATRRQRAKQRQPQPPEPAADYEHIGVVLRLRPLLRWERREGFREAVAKYADAALQVDGPQPKLCRCDKAFDGDTGQREFFRDSGVVPLIDSSFEGFRSTAFAYGQTGAGKTYTMVGGDDALGGLVQSRRGRRRRAETPGTDEDDGLLPRALAHVFARVDALRRKQKTRVRMTCLEIYRDVVTDMLAPESAQNRPALKIREHASHGFFVEGLRACDGTSAAQCAGVLGKALACRRVGAHKLNARSSRSHCVVTLYVDSEPKNGGRTTYGSVSFVDLAGSERLKETGSGRDKRMLADAGHINKSLYTLGKVIRGLERLARDPSTAPRVPYRDSALTKLLISSLGGSSKTLMVGCCASSDKAIPETLRTVDFAARVRGIKNLPRVHVAEHQNLVQRLREEIARLKQENAELRSQLAVSRGGATELDVDQAPDDAMLPTWTSSRGRPAAVSPLSMSRNSLNDQEFFPDVPSKKREPRRRRRRRSTRSGRSPERAPGMRAKTPWQRSPIDMLPSVSPKKNRRRRGRRRPRRRDDADDAYALGSLNGDHGLNGDHDDPEDAYRDDDAQERQLVAMLSQVATGGGSPASQFGQHDTTPPPARGARRRKGRGGDKGRSPSSEWSDDGSAGGGSLLSTETPFGKRAARAANAASEQDREDELTAMLMRAMSGAG</sequence>
<dbReference type="Pfam" id="PF00225">
    <property type="entry name" value="Kinesin"/>
    <property type="match status" value="1"/>
</dbReference>
<dbReference type="PANTHER" id="PTHR47969:SF29">
    <property type="entry name" value="KINESIN-LIKE PROTEIN"/>
    <property type="match status" value="1"/>
</dbReference>
<dbReference type="InterPro" id="IPR001752">
    <property type="entry name" value="Kinesin_motor_dom"/>
</dbReference>
<evidence type="ECO:0000313" key="8">
    <source>
        <dbReference type="Proteomes" id="UP000789595"/>
    </source>
</evidence>
<protein>
    <recommendedName>
        <fullName evidence="4">Kinesin-like protein</fullName>
    </recommendedName>
</protein>
<dbReference type="GO" id="GO:0005524">
    <property type="term" value="F:ATP binding"/>
    <property type="evidence" value="ECO:0007669"/>
    <property type="project" value="UniProtKB-UniRule"/>
</dbReference>
<dbReference type="InterPro" id="IPR027417">
    <property type="entry name" value="P-loop_NTPase"/>
</dbReference>
<dbReference type="GO" id="GO:0008017">
    <property type="term" value="F:microtubule binding"/>
    <property type="evidence" value="ECO:0007669"/>
    <property type="project" value="InterPro"/>
</dbReference>
<keyword evidence="2 3" id="KW-0067">ATP-binding</keyword>
<feature type="compositionally biased region" description="Basic residues" evidence="5">
    <location>
        <begin position="514"/>
        <end position="526"/>
    </location>
</feature>
<dbReference type="GO" id="GO:0005874">
    <property type="term" value="C:microtubule"/>
    <property type="evidence" value="ECO:0007669"/>
    <property type="project" value="UniProtKB-KW"/>
</dbReference>
<evidence type="ECO:0000313" key="7">
    <source>
        <dbReference type="EMBL" id="CAH0375040.1"/>
    </source>
</evidence>
<evidence type="ECO:0000256" key="3">
    <source>
        <dbReference type="PROSITE-ProRule" id="PRU00283"/>
    </source>
</evidence>
<organism evidence="7 8">
    <name type="scientific">Pelagomonas calceolata</name>
    <dbReference type="NCBI Taxonomy" id="35677"/>
    <lineage>
        <taxon>Eukaryota</taxon>
        <taxon>Sar</taxon>
        <taxon>Stramenopiles</taxon>
        <taxon>Ochrophyta</taxon>
        <taxon>Pelagophyceae</taxon>
        <taxon>Pelagomonadales</taxon>
        <taxon>Pelagomonadaceae</taxon>
        <taxon>Pelagomonas</taxon>
    </lineage>
</organism>
<dbReference type="GO" id="GO:0051231">
    <property type="term" value="P:spindle elongation"/>
    <property type="evidence" value="ECO:0007669"/>
    <property type="project" value="TreeGrafter"/>
</dbReference>
<feature type="compositionally biased region" description="Polar residues" evidence="5">
    <location>
        <begin position="450"/>
        <end position="459"/>
    </location>
</feature>
<dbReference type="GO" id="GO:0007018">
    <property type="term" value="P:microtubule-based movement"/>
    <property type="evidence" value="ECO:0007669"/>
    <property type="project" value="InterPro"/>
</dbReference>
<dbReference type="PRINTS" id="PR00380">
    <property type="entry name" value="KINESINHEAVY"/>
</dbReference>
<dbReference type="AlphaFoldDB" id="A0A8J2X1N2"/>
<keyword evidence="1 3" id="KW-0547">Nucleotide-binding</keyword>
<proteinExistence type="inferred from homology"/>
<dbReference type="InterPro" id="IPR019821">
    <property type="entry name" value="Kinesin_motor_CS"/>
</dbReference>
<comment type="similarity">
    <text evidence="3 4">Belongs to the TRAFAC class myosin-kinesin ATPase superfamily. Kinesin family.</text>
</comment>
<feature type="domain" description="Kinesin motor" evidence="6">
    <location>
        <begin position="24"/>
        <end position="377"/>
    </location>
</feature>
<dbReference type="CDD" id="cd14686">
    <property type="entry name" value="bZIP"/>
    <property type="match status" value="1"/>
</dbReference>
<evidence type="ECO:0000256" key="1">
    <source>
        <dbReference type="ARBA" id="ARBA00022741"/>
    </source>
</evidence>
<comment type="caution">
    <text evidence="7">The sequence shown here is derived from an EMBL/GenBank/DDBJ whole genome shotgun (WGS) entry which is preliminary data.</text>
</comment>
<dbReference type="GO" id="GO:0003777">
    <property type="term" value="F:microtubule motor activity"/>
    <property type="evidence" value="ECO:0007669"/>
    <property type="project" value="InterPro"/>
</dbReference>
<keyword evidence="3 4" id="KW-0505">Motor protein</keyword>
<dbReference type="SUPFAM" id="SSF52540">
    <property type="entry name" value="P-loop containing nucleoside triphosphate hydrolases"/>
    <property type="match status" value="1"/>
</dbReference>
<dbReference type="OrthoDB" id="3176171at2759"/>
<evidence type="ECO:0000256" key="5">
    <source>
        <dbReference type="SAM" id="MobiDB-lite"/>
    </source>
</evidence>
<reference evidence="7" key="1">
    <citation type="submission" date="2021-11" db="EMBL/GenBank/DDBJ databases">
        <authorList>
            <consortium name="Genoscope - CEA"/>
            <person name="William W."/>
        </authorList>
    </citation>
    <scope>NUCLEOTIDE SEQUENCE</scope>
</reference>